<protein>
    <submittedName>
        <fullName evidence="2">Uncharacterized protein</fullName>
    </submittedName>
</protein>
<evidence type="ECO:0000313" key="3">
    <source>
        <dbReference type="Proteomes" id="UP000823775"/>
    </source>
</evidence>
<reference evidence="2 3" key="1">
    <citation type="journal article" date="2021" name="BMC Genomics">
        <title>Datura genome reveals duplications of psychoactive alkaloid biosynthetic genes and high mutation rate following tissue culture.</title>
        <authorList>
            <person name="Rajewski A."/>
            <person name="Carter-House D."/>
            <person name="Stajich J."/>
            <person name="Litt A."/>
        </authorList>
    </citation>
    <scope>NUCLEOTIDE SEQUENCE [LARGE SCALE GENOMIC DNA]</scope>
    <source>
        <strain evidence="2">AR-01</strain>
    </source>
</reference>
<accession>A0ABS8TJY8</accession>
<organism evidence="2 3">
    <name type="scientific">Datura stramonium</name>
    <name type="common">Jimsonweed</name>
    <name type="synonym">Common thornapple</name>
    <dbReference type="NCBI Taxonomy" id="4076"/>
    <lineage>
        <taxon>Eukaryota</taxon>
        <taxon>Viridiplantae</taxon>
        <taxon>Streptophyta</taxon>
        <taxon>Embryophyta</taxon>
        <taxon>Tracheophyta</taxon>
        <taxon>Spermatophyta</taxon>
        <taxon>Magnoliopsida</taxon>
        <taxon>eudicotyledons</taxon>
        <taxon>Gunneridae</taxon>
        <taxon>Pentapetalae</taxon>
        <taxon>asterids</taxon>
        <taxon>lamiids</taxon>
        <taxon>Solanales</taxon>
        <taxon>Solanaceae</taxon>
        <taxon>Solanoideae</taxon>
        <taxon>Datureae</taxon>
        <taxon>Datura</taxon>
    </lineage>
</organism>
<dbReference type="EMBL" id="JACEIK010001729">
    <property type="protein sequence ID" value="MCD7471824.1"/>
    <property type="molecule type" value="Genomic_DNA"/>
</dbReference>
<feature type="compositionally biased region" description="Polar residues" evidence="1">
    <location>
        <begin position="1"/>
        <end position="13"/>
    </location>
</feature>
<name>A0ABS8TJY8_DATST</name>
<feature type="compositionally biased region" description="Acidic residues" evidence="1">
    <location>
        <begin position="105"/>
        <end position="116"/>
    </location>
</feature>
<proteinExistence type="predicted"/>
<feature type="compositionally biased region" description="Basic and acidic residues" evidence="1">
    <location>
        <begin position="28"/>
        <end position="39"/>
    </location>
</feature>
<feature type="compositionally biased region" description="Low complexity" evidence="1">
    <location>
        <begin position="14"/>
        <end position="27"/>
    </location>
</feature>
<evidence type="ECO:0000313" key="2">
    <source>
        <dbReference type="EMBL" id="MCD7471824.1"/>
    </source>
</evidence>
<dbReference type="Proteomes" id="UP000823775">
    <property type="component" value="Unassembled WGS sequence"/>
</dbReference>
<sequence>MVAARSNKTCTITSPVSKKQQKVVSQKEIAKRRQLHDEPESGIVQRQEAVATATSPPQSDEGSDEAESDDDNPPAGNAEKGNDDVEESRDDDTNIEEFGDKDTAVEESIEQVEDSEPGNTPESRTKRWFLQGCKDMYYAGLHLTEKGNPSRHIQEEPKIQINALNEVPKLKMIFEGYNMHWMKKTSGKYSTEMVCEFYVNYYYTLEKKASSKMVIKKEPVLDFVRVRAIPVDILERTITRVLMGGSNERDQKVEH</sequence>
<gene>
    <name evidence="2" type="ORF">HAX54_012505</name>
</gene>
<keyword evidence="3" id="KW-1185">Reference proteome</keyword>
<evidence type="ECO:0000256" key="1">
    <source>
        <dbReference type="SAM" id="MobiDB-lite"/>
    </source>
</evidence>
<feature type="compositionally biased region" description="Acidic residues" evidence="1">
    <location>
        <begin position="61"/>
        <end position="72"/>
    </location>
</feature>
<feature type="compositionally biased region" description="Acidic residues" evidence="1">
    <location>
        <begin position="84"/>
        <end position="97"/>
    </location>
</feature>
<comment type="caution">
    <text evidence="2">The sequence shown here is derived from an EMBL/GenBank/DDBJ whole genome shotgun (WGS) entry which is preliminary data.</text>
</comment>
<feature type="region of interest" description="Disordered" evidence="1">
    <location>
        <begin position="1"/>
        <end position="126"/>
    </location>
</feature>